<comment type="caution">
    <text evidence="2">The sequence shown here is derived from an EMBL/GenBank/DDBJ whole genome shotgun (WGS) entry which is preliminary data.</text>
</comment>
<dbReference type="InterPro" id="IPR018958">
    <property type="entry name" value="Knr4/Smi1-like_dom"/>
</dbReference>
<sequence>MSFEKELNFLEKNENQDKLINNKIRSTVSEINHLKESYPNLPNDFFDYLLEVGSGNIMESQFKVMNVLFDFNDLGLEGIYYLPDNIKLFGDNYSGDFAGFDILSNKDEVIEFWHDSNELHYTGKTFRKYIREKILMEEI</sequence>
<dbReference type="Pfam" id="PF09346">
    <property type="entry name" value="SMI1_KNR4"/>
    <property type="match status" value="1"/>
</dbReference>
<reference evidence="2 3" key="1">
    <citation type="submission" date="2016-11" db="EMBL/GenBank/DDBJ databases">
        <authorList>
            <person name="Varghese N."/>
            <person name="Submissions S."/>
        </authorList>
    </citation>
    <scope>NUCLEOTIDE SEQUENCE [LARGE SCALE GENOMIC DNA]</scope>
    <source>
        <strain evidence="2 3">DSM 6368</strain>
    </source>
</reference>
<dbReference type="RefSeq" id="WP_073397160.1">
    <property type="nucleotide sequence ID" value="NZ_FRBX01000005.1"/>
</dbReference>
<evidence type="ECO:0000313" key="2">
    <source>
        <dbReference type="EMBL" id="SHM98561.1"/>
    </source>
</evidence>
<evidence type="ECO:0000259" key="1">
    <source>
        <dbReference type="Pfam" id="PF09346"/>
    </source>
</evidence>
<organism evidence="2 3">
    <name type="scientific">Flavobacterium pectinovorum</name>
    <dbReference type="NCBI Taxonomy" id="29533"/>
    <lineage>
        <taxon>Bacteria</taxon>
        <taxon>Pseudomonadati</taxon>
        <taxon>Bacteroidota</taxon>
        <taxon>Flavobacteriia</taxon>
        <taxon>Flavobacteriales</taxon>
        <taxon>Flavobacteriaceae</taxon>
        <taxon>Flavobacterium</taxon>
    </lineage>
</organism>
<gene>
    <name evidence="2" type="ORF">SAMN05444387_3687</name>
</gene>
<dbReference type="EMBL" id="FRBX01000005">
    <property type="protein sequence ID" value="SHM98561.1"/>
    <property type="molecule type" value="Genomic_DNA"/>
</dbReference>
<keyword evidence="3" id="KW-1185">Reference proteome</keyword>
<accession>A0ABY1J754</accession>
<evidence type="ECO:0000313" key="3">
    <source>
        <dbReference type="Proteomes" id="UP000184216"/>
    </source>
</evidence>
<name>A0ABY1J754_9FLAO</name>
<dbReference type="Proteomes" id="UP000184216">
    <property type="component" value="Unassembled WGS sequence"/>
</dbReference>
<feature type="domain" description="Knr4/Smi1-like" evidence="1">
    <location>
        <begin position="30"/>
        <end position="131"/>
    </location>
</feature>
<protein>
    <recommendedName>
        <fullName evidence="1">Knr4/Smi1-like domain-containing protein</fullName>
    </recommendedName>
</protein>
<dbReference type="InterPro" id="IPR037883">
    <property type="entry name" value="Knr4/Smi1-like_sf"/>
</dbReference>
<dbReference type="SUPFAM" id="SSF160631">
    <property type="entry name" value="SMI1/KNR4-like"/>
    <property type="match status" value="1"/>
</dbReference>
<proteinExistence type="predicted"/>